<dbReference type="AlphaFoldDB" id="A0A3P7N6A0"/>
<sequence length="74" mass="8569">YAMELGKIGEFDNEDLAFYCGTTRRIWLSTQCKTIQLLRWIDYLKTAHSYCSTLRLAFQNQSSAMHVGCVNKID</sequence>
<name>A0A3P7N6A0_ONCOC</name>
<protein>
    <submittedName>
        <fullName evidence="1">Uncharacterized protein</fullName>
    </submittedName>
</protein>
<proteinExistence type="predicted"/>
<keyword evidence="2" id="KW-1185">Reference proteome</keyword>
<feature type="non-terminal residue" evidence="1">
    <location>
        <position position="1"/>
    </location>
</feature>
<accession>A0A3P7N6A0</accession>
<dbReference type="Proteomes" id="UP000271087">
    <property type="component" value="Unassembled WGS sequence"/>
</dbReference>
<evidence type="ECO:0000313" key="2">
    <source>
        <dbReference type="Proteomes" id="UP000271087"/>
    </source>
</evidence>
<organism evidence="1 2">
    <name type="scientific">Onchocerca ochengi</name>
    <name type="common">Filarial nematode worm</name>
    <dbReference type="NCBI Taxonomy" id="42157"/>
    <lineage>
        <taxon>Eukaryota</taxon>
        <taxon>Metazoa</taxon>
        <taxon>Ecdysozoa</taxon>
        <taxon>Nematoda</taxon>
        <taxon>Chromadorea</taxon>
        <taxon>Rhabditida</taxon>
        <taxon>Spirurina</taxon>
        <taxon>Spiruromorpha</taxon>
        <taxon>Filarioidea</taxon>
        <taxon>Onchocercidae</taxon>
        <taxon>Onchocerca</taxon>
    </lineage>
</organism>
<gene>
    <name evidence="1" type="ORF">NOO_LOCUS13432</name>
</gene>
<evidence type="ECO:0000313" key="1">
    <source>
        <dbReference type="EMBL" id="VDN01906.1"/>
    </source>
</evidence>
<reference evidence="1 2" key="1">
    <citation type="submission" date="2018-08" db="EMBL/GenBank/DDBJ databases">
        <authorList>
            <person name="Laetsch R D."/>
            <person name="Stevens L."/>
            <person name="Kumar S."/>
            <person name="Blaxter L. M."/>
        </authorList>
    </citation>
    <scope>NUCLEOTIDE SEQUENCE [LARGE SCALE GENOMIC DNA]</scope>
</reference>
<dbReference type="EMBL" id="UYRW01015398">
    <property type="protein sequence ID" value="VDN01906.1"/>
    <property type="molecule type" value="Genomic_DNA"/>
</dbReference>